<dbReference type="PANTHER" id="PTHR34990:SF1">
    <property type="entry name" value="UDP-2,3-DIACYLGLUCOSAMINE HYDROLASE"/>
    <property type="match status" value="1"/>
</dbReference>
<organism evidence="2 3">
    <name type="scientific">Sphingobacterium multivorum</name>
    <dbReference type="NCBI Taxonomy" id="28454"/>
    <lineage>
        <taxon>Bacteria</taxon>
        <taxon>Pseudomonadati</taxon>
        <taxon>Bacteroidota</taxon>
        <taxon>Sphingobacteriia</taxon>
        <taxon>Sphingobacteriales</taxon>
        <taxon>Sphingobacteriaceae</taxon>
        <taxon>Sphingobacterium</taxon>
    </lineage>
</organism>
<dbReference type="AlphaFoldDB" id="A0A654BUJ2"/>
<name>A0A654BUJ2_SPHMU</name>
<evidence type="ECO:0000313" key="3">
    <source>
        <dbReference type="Proteomes" id="UP000432350"/>
    </source>
</evidence>
<dbReference type="GO" id="GO:0016020">
    <property type="term" value="C:membrane"/>
    <property type="evidence" value="ECO:0007669"/>
    <property type="project" value="GOC"/>
</dbReference>
<keyword evidence="1 2" id="KW-0378">Hydrolase</keyword>
<protein>
    <submittedName>
        <fullName evidence="2">UDP-2,3-diacylglucosamine hydrolase</fullName>
        <ecNumber evidence="2">3.6.1.54</ecNumber>
    </submittedName>
</protein>
<dbReference type="EC" id="3.6.1.54" evidence="2"/>
<dbReference type="GO" id="GO:0008758">
    <property type="term" value="F:UDP-2,3-diacylglucosamine hydrolase activity"/>
    <property type="evidence" value="ECO:0007669"/>
    <property type="project" value="TreeGrafter"/>
</dbReference>
<evidence type="ECO:0000313" key="2">
    <source>
        <dbReference type="EMBL" id="VXC84410.1"/>
    </source>
</evidence>
<evidence type="ECO:0000256" key="1">
    <source>
        <dbReference type="ARBA" id="ARBA00022801"/>
    </source>
</evidence>
<dbReference type="Proteomes" id="UP000432350">
    <property type="component" value="Unassembled WGS sequence"/>
</dbReference>
<dbReference type="PANTHER" id="PTHR34990">
    <property type="entry name" value="UDP-2,3-DIACYLGLUCOSAMINE HYDROLASE-RELATED"/>
    <property type="match status" value="1"/>
</dbReference>
<accession>A0A654BUJ2</accession>
<gene>
    <name evidence="2" type="primary">lpxH</name>
    <name evidence="2" type="ORF">SPHINGO8BC_50398</name>
</gene>
<dbReference type="CDD" id="cd07398">
    <property type="entry name" value="MPP_YbbF-LpxH"/>
    <property type="match status" value="1"/>
</dbReference>
<sequence>MAANFVFAAIFFSFGHMSTRTKIYFASDFHLGSYPLERSRERELQIIQWLDQIKTDAAQLYLVGDIFDFWFEYATVVPKGYIRFLGKLAEISDLGIPITLFKGNHDMWMFDYLKKELNVQIIDNELELKLNGKHFYIHHGDGLGSGDYKYKVLKKVFRSRLCQWLFARLHPNFGIGIATRWSKHSRLSNNEDEKFLGEDKEWLIGYAKELEATQHHDYYIFGHRHLPYDVELNSNSRILNLGEWINYHTYAVWDGETLRLEKWASKS</sequence>
<dbReference type="SUPFAM" id="SSF56300">
    <property type="entry name" value="Metallo-dependent phosphatases"/>
    <property type="match status" value="1"/>
</dbReference>
<dbReference type="GO" id="GO:0009245">
    <property type="term" value="P:lipid A biosynthetic process"/>
    <property type="evidence" value="ECO:0007669"/>
    <property type="project" value="TreeGrafter"/>
</dbReference>
<reference evidence="2 3" key="1">
    <citation type="submission" date="2019-10" db="EMBL/GenBank/DDBJ databases">
        <authorList>
            <person name="Karimi E."/>
        </authorList>
    </citation>
    <scope>NUCLEOTIDE SEQUENCE [LARGE SCALE GENOMIC DNA]</scope>
    <source>
        <strain evidence="2">Sphingobacterium sp. 8BC</strain>
    </source>
</reference>
<dbReference type="Gene3D" id="3.60.21.10">
    <property type="match status" value="1"/>
</dbReference>
<proteinExistence type="predicted"/>
<dbReference type="EMBL" id="CABWMV010000024">
    <property type="protein sequence ID" value="VXC84410.1"/>
    <property type="molecule type" value="Genomic_DNA"/>
</dbReference>
<dbReference type="InterPro" id="IPR043461">
    <property type="entry name" value="LpxH-like"/>
</dbReference>
<dbReference type="InterPro" id="IPR029052">
    <property type="entry name" value="Metallo-depent_PP-like"/>
</dbReference>